<evidence type="ECO:0000313" key="1">
    <source>
        <dbReference type="EMBL" id="CDW27284.1"/>
    </source>
</evidence>
<dbReference type="EMBL" id="HACA01009923">
    <property type="protein sequence ID" value="CDW27284.1"/>
    <property type="molecule type" value="Transcribed_RNA"/>
</dbReference>
<proteinExistence type="predicted"/>
<protein>
    <submittedName>
        <fullName evidence="1">Uncharacterized protein</fullName>
    </submittedName>
</protein>
<reference evidence="1" key="1">
    <citation type="submission" date="2014-05" db="EMBL/GenBank/DDBJ databases">
        <authorList>
            <person name="Chronopoulou M."/>
        </authorList>
    </citation>
    <scope>NUCLEOTIDE SEQUENCE</scope>
    <source>
        <tissue evidence="1">Whole organism</tissue>
    </source>
</reference>
<sequence length="69" mass="8429">KQRQWIVEIQLSQPPNTKEEEERNLDFFEIFGKFPLWSITKVDGWSHYVEKGISFSLIEYTRTWNFGRF</sequence>
<dbReference type="AlphaFoldDB" id="A0A0K2TMY2"/>
<name>A0A0K2TMY2_LEPSM</name>
<accession>A0A0K2TMY2</accession>
<organism evidence="1">
    <name type="scientific">Lepeophtheirus salmonis</name>
    <name type="common">Salmon louse</name>
    <name type="synonym">Caligus salmonis</name>
    <dbReference type="NCBI Taxonomy" id="72036"/>
    <lineage>
        <taxon>Eukaryota</taxon>
        <taxon>Metazoa</taxon>
        <taxon>Ecdysozoa</taxon>
        <taxon>Arthropoda</taxon>
        <taxon>Crustacea</taxon>
        <taxon>Multicrustacea</taxon>
        <taxon>Hexanauplia</taxon>
        <taxon>Copepoda</taxon>
        <taxon>Siphonostomatoida</taxon>
        <taxon>Caligidae</taxon>
        <taxon>Lepeophtheirus</taxon>
    </lineage>
</organism>
<feature type="non-terminal residue" evidence="1">
    <location>
        <position position="1"/>
    </location>
</feature>